<dbReference type="Gene3D" id="3.90.10.10">
    <property type="entry name" value="Cytochrome C3"/>
    <property type="match status" value="1"/>
</dbReference>
<dbReference type="PANTHER" id="PTHR35038:SF6">
    <property type="entry name" value="SURFACE LOCALIZED DECAHEME CYTOCHROME C LIPOPROTEIN"/>
    <property type="match status" value="1"/>
</dbReference>
<protein>
    <submittedName>
        <fullName evidence="4">Cytochrome c3 family protein</fullName>
    </submittedName>
</protein>
<dbReference type="InterPro" id="IPR010177">
    <property type="entry name" value="Paired_CXXCH_1"/>
</dbReference>
<dbReference type="PANTHER" id="PTHR35038">
    <property type="entry name" value="DISSIMILATORY SULFITE REDUCTASE SIRA"/>
    <property type="match status" value="1"/>
</dbReference>
<comment type="caution">
    <text evidence="4">The sequence shown here is derived from an EMBL/GenBank/DDBJ whole genome shotgun (WGS) entry which is preliminary data.</text>
</comment>
<feature type="signal peptide" evidence="2">
    <location>
        <begin position="1"/>
        <end position="22"/>
    </location>
</feature>
<sequence>MFRTFIPTIVILLTSGVVAAHAAITFVYPAPKSWVKRADYLILKLNNPAITGVRITVNGEASGLLPIGTPEYRKSFQDFIILQALWDKGRNDVSVEAFSGDKRIETAMNEVLFNPGGTGAVPPEFSPNRLHVTENEKLCAPCHPMNPTPAQLASSPEKGNPCFGCHKKMMNTTFVHGPAGTYSCAYCHVGDGKSKYAVVKRDAVLCNECHADKGDEFTKRKFLHGPIAAGLCEVCHDSHGSPYPAQLLMPINDLCLSCHEDVGKGYHVVRTTSGAGHPLKWKIDLAKPASGREMSCISCHNPHSGDVRYFFVNNEQDRMLLCQMCHNK</sequence>
<proteinExistence type="predicted"/>
<dbReference type="Pfam" id="PF09699">
    <property type="entry name" value="Paired_CXXCH_1"/>
    <property type="match status" value="2"/>
</dbReference>
<accession>A0ABS5SEH6</accession>
<dbReference type="NCBIfam" id="TIGR01905">
    <property type="entry name" value="paired_CXXCH_1"/>
    <property type="match status" value="1"/>
</dbReference>
<feature type="domain" description="Doubled CXXCH motif" evidence="3">
    <location>
        <begin position="224"/>
        <end position="262"/>
    </location>
</feature>
<evidence type="ECO:0000256" key="1">
    <source>
        <dbReference type="ARBA" id="ARBA00022729"/>
    </source>
</evidence>
<gene>
    <name evidence="4" type="ORF">KI810_11945</name>
</gene>
<keyword evidence="5" id="KW-1185">Reference proteome</keyword>
<dbReference type="Proteomes" id="UP000756860">
    <property type="component" value="Unassembled WGS sequence"/>
</dbReference>
<dbReference type="SUPFAM" id="SSF48695">
    <property type="entry name" value="Multiheme cytochromes"/>
    <property type="match status" value="1"/>
</dbReference>
<evidence type="ECO:0000313" key="5">
    <source>
        <dbReference type="Proteomes" id="UP000756860"/>
    </source>
</evidence>
<evidence type="ECO:0000259" key="3">
    <source>
        <dbReference type="Pfam" id="PF09699"/>
    </source>
</evidence>
<dbReference type="RefSeq" id="WP_214175775.1">
    <property type="nucleotide sequence ID" value="NZ_JAHCVK010000005.1"/>
</dbReference>
<dbReference type="InterPro" id="IPR036280">
    <property type="entry name" value="Multihaem_cyt_sf"/>
</dbReference>
<dbReference type="EMBL" id="JAHCVK010000005">
    <property type="protein sequence ID" value="MBT0653771.1"/>
    <property type="molecule type" value="Genomic_DNA"/>
</dbReference>
<reference evidence="4 5" key="1">
    <citation type="submission" date="2021-05" db="EMBL/GenBank/DDBJ databases">
        <title>The draft genome of Geobacter luticola JCM 17780.</title>
        <authorList>
            <person name="Xu Z."/>
            <person name="Masuda Y."/>
            <person name="Itoh H."/>
            <person name="Senoo K."/>
        </authorList>
    </citation>
    <scope>NUCLEOTIDE SEQUENCE [LARGE SCALE GENOMIC DNA]</scope>
    <source>
        <strain evidence="4 5">JCM 17780</strain>
    </source>
</reference>
<evidence type="ECO:0000313" key="4">
    <source>
        <dbReference type="EMBL" id="MBT0653771.1"/>
    </source>
</evidence>
<feature type="domain" description="Doubled CXXCH motif" evidence="3">
    <location>
        <begin position="293"/>
        <end position="328"/>
    </location>
</feature>
<dbReference type="InterPro" id="IPR051829">
    <property type="entry name" value="Multiheme_Cytochr_ET"/>
</dbReference>
<name>A0ABS5SEH6_9BACT</name>
<dbReference type="Gene3D" id="1.10.1130.10">
    <property type="entry name" value="Flavocytochrome C3, Chain A"/>
    <property type="match status" value="1"/>
</dbReference>
<organism evidence="4 5">
    <name type="scientific">Geomobilimonas luticola</name>
    <dbReference type="NCBI Taxonomy" id="1114878"/>
    <lineage>
        <taxon>Bacteria</taxon>
        <taxon>Pseudomonadati</taxon>
        <taxon>Thermodesulfobacteriota</taxon>
        <taxon>Desulfuromonadia</taxon>
        <taxon>Geobacterales</taxon>
        <taxon>Geobacteraceae</taxon>
        <taxon>Geomobilimonas</taxon>
    </lineage>
</organism>
<keyword evidence="1 2" id="KW-0732">Signal</keyword>
<feature type="chain" id="PRO_5046582346" evidence="2">
    <location>
        <begin position="23"/>
        <end position="328"/>
    </location>
</feature>
<evidence type="ECO:0000256" key="2">
    <source>
        <dbReference type="SAM" id="SignalP"/>
    </source>
</evidence>